<dbReference type="CDD" id="cd01854">
    <property type="entry name" value="YjeQ_EngC"/>
    <property type="match status" value="1"/>
</dbReference>
<feature type="binding site" evidence="10">
    <location>
        <position position="290"/>
    </location>
    <ligand>
        <name>Zn(2+)</name>
        <dbReference type="ChEBI" id="CHEBI:29105"/>
    </ligand>
</feature>
<reference evidence="14" key="1">
    <citation type="journal article" date="2019" name="Int. J. Syst. Evol. Microbiol.">
        <title>The Global Catalogue of Microorganisms (GCM) 10K type strain sequencing project: providing services to taxonomists for standard genome sequencing and annotation.</title>
        <authorList>
            <consortium name="The Broad Institute Genomics Platform"/>
            <consortium name="The Broad Institute Genome Sequencing Center for Infectious Disease"/>
            <person name="Wu L."/>
            <person name="Ma J."/>
        </authorList>
    </citation>
    <scope>NUCLEOTIDE SEQUENCE [LARGE SCALE GENOMIC DNA]</scope>
    <source>
        <strain evidence="14">JCM 13850</strain>
    </source>
</reference>
<evidence type="ECO:0000256" key="3">
    <source>
        <dbReference type="ARBA" id="ARBA00022723"/>
    </source>
</evidence>
<keyword evidence="9 10" id="KW-0342">GTP-binding</keyword>
<organism evidence="13 14">
    <name type="scientific">Actinomadura napierensis</name>
    <dbReference type="NCBI Taxonomy" id="267854"/>
    <lineage>
        <taxon>Bacteria</taxon>
        <taxon>Bacillati</taxon>
        <taxon>Actinomycetota</taxon>
        <taxon>Actinomycetes</taxon>
        <taxon>Streptosporangiales</taxon>
        <taxon>Thermomonosporaceae</taxon>
        <taxon>Actinomadura</taxon>
    </lineage>
</organism>
<dbReference type="EMBL" id="BAAAMR010000167">
    <property type="protein sequence ID" value="GAA2169071.1"/>
    <property type="molecule type" value="Genomic_DNA"/>
</dbReference>
<evidence type="ECO:0000259" key="11">
    <source>
        <dbReference type="PROSITE" id="PS50936"/>
    </source>
</evidence>
<feature type="domain" description="EngC GTPase" evidence="11">
    <location>
        <begin position="120"/>
        <end position="265"/>
    </location>
</feature>
<comment type="caution">
    <text evidence="13">The sequence shown here is derived from an EMBL/GenBank/DDBJ whole genome shotgun (WGS) entry which is preliminary data.</text>
</comment>
<dbReference type="HAMAP" id="MF_01820">
    <property type="entry name" value="GTPase_RsgA"/>
    <property type="match status" value="1"/>
</dbReference>
<name>A0ABP5M7S4_9ACTN</name>
<comment type="cofactor">
    <cofactor evidence="10">
        <name>Zn(2+)</name>
        <dbReference type="ChEBI" id="CHEBI:29105"/>
    </cofactor>
    <text evidence="10">Binds 1 zinc ion per subunit.</text>
</comment>
<sequence length="366" mass="37680">MKGSIPLSSFDGSVLSAYGWDETLENVFLPHRAAGLVPARVTAVDRGLCDVVTESGPGRAAAGAFGSPADPAQAPCTGDWAALRPDGPDGRPVLAALLPRRTASVRSSAARDSHGQVLAANVDTVAIAVPLVPDPGLGRLERLLALAWESGARPVVVLTKADRAASAGEAEADVAAAAPGVDVVACSAATGDDVDVVAAVLSGTVVLVGPSGAGKSTLGNALLGSDALATGAVRESDGKGRHTTVRRELLPLPGGGVLIDTPGLRGVGLFEAGDGLRRAFADIEELAEGCRFGDCAHAGEPGCAVLAAVAGGSLPQRRLDSYRKLLRENAWIASRTDARLRAEQRDKWKAVSRWQRQMYKERGRGR</sequence>
<keyword evidence="2 10" id="KW-0690">Ribosome biogenesis</keyword>
<dbReference type="InterPro" id="IPR030378">
    <property type="entry name" value="G_CP_dom"/>
</dbReference>
<evidence type="ECO:0000256" key="2">
    <source>
        <dbReference type="ARBA" id="ARBA00022517"/>
    </source>
</evidence>
<dbReference type="NCBIfam" id="TIGR00157">
    <property type="entry name" value="ribosome small subunit-dependent GTPase A"/>
    <property type="match status" value="1"/>
</dbReference>
<evidence type="ECO:0000256" key="5">
    <source>
        <dbReference type="ARBA" id="ARBA00022741"/>
    </source>
</evidence>
<evidence type="ECO:0000256" key="4">
    <source>
        <dbReference type="ARBA" id="ARBA00022730"/>
    </source>
</evidence>
<keyword evidence="3 10" id="KW-0479">Metal-binding</keyword>
<comment type="subunit">
    <text evidence="10">Monomer. Associates with 30S ribosomal subunit, binds 16S rRNA.</text>
</comment>
<keyword evidence="5 10" id="KW-0547">Nucleotide-binding</keyword>
<dbReference type="Gene3D" id="3.40.50.300">
    <property type="entry name" value="P-loop containing nucleotide triphosphate hydrolases"/>
    <property type="match status" value="1"/>
</dbReference>
<comment type="similarity">
    <text evidence="10">Belongs to the TRAFAC class YlqF/YawG GTPase family. RsgA subfamily.</text>
</comment>
<accession>A0ABP5M7S4</accession>
<dbReference type="PROSITE" id="PS50936">
    <property type="entry name" value="ENGC_GTPASE"/>
    <property type="match status" value="1"/>
</dbReference>
<dbReference type="PROSITE" id="PS51721">
    <property type="entry name" value="G_CP"/>
    <property type="match status" value="1"/>
</dbReference>
<evidence type="ECO:0000256" key="1">
    <source>
        <dbReference type="ARBA" id="ARBA00022490"/>
    </source>
</evidence>
<feature type="binding site" evidence="10">
    <location>
        <position position="297"/>
    </location>
    <ligand>
        <name>Zn(2+)</name>
        <dbReference type="ChEBI" id="CHEBI:29105"/>
    </ligand>
</feature>
<feature type="binding site" evidence="10">
    <location>
        <position position="303"/>
    </location>
    <ligand>
        <name>Zn(2+)</name>
        <dbReference type="ChEBI" id="CHEBI:29105"/>
    </ligand>
</feature>
<dbReference type="PANTHER" id="PTHR32120">
    <property type="entry name" value="SMALL RIBOSOMAL SUBUNIT BIOGENESIS GTPASE RSGA"/>
    <property type="match status" value="1"/>
</dbReference>
<evidence type="ECO:0000256" key="6">
    <source>
        <dbReference type="ARBA" id="ARBA00022801"/>
    </source>
</evidence>
<keyword evidence="7 10" id="KW-0862">Zinc</keyword>
<evidence type="ECO:0000259" key="12">
    <source>
        <dbReference type="PROSITE" id="PS51721"/>
    </source>
</evidence>
<dbReference type="PANTHER" id="PTHR32120:SF10">
    <property type="entry name" value="SMALL RIBOSOMAL SUBUNIT BIOGENESIS GTPASE RSGA"/>
    <property type="match status" value="1"/>
</dbReference>
<dbReference type="SUPFAM" id="SSF52540">
    <property type="entry name" value="P-loop containing nucleoside triphosphate hydrolases"/>
    <property type="match status" value="1"/>
</dbReference>
<comment type="subcellular location">
    <subcellularLocation>
        <location evidence="10">Cytoplasm</location>
    </subcellularLocation>
</comment>
<dbReference type="EC" id="3.6.1.-" evidence="10"/>
<keyword evidence="4 10" id="KW-0699">rRNA-binding</keyword>
<dbReference type="Proteomes" id="UP001501020">
    <property type="component" value="Unassembled WGS sequence"/>
</dbReference>
<dbReference type="InterPro" id="IPR004881">
    <property type="entry name" value="Ribosome_biogen_GTPase_RsgA"/>
</dbReference>
<gene>
    <name evidence="13" type="primary">rsgA_2</name>
    <name evidence="10" type="synonym">rsgA</name>
    <name evidence="13" type="ORF">GCM10009727_91560</name>
</gene>
<feature type="binding site" evidence="10">
    <location>
        <begin position="209"/>
        <end position="217"/>
    </location>
    <ligand>
        <name>GTP</name>
        <dbReference type="ChEBI" id="CHEBI:37565"/>
    </ligand>
</feature>
<evidence type="ECO:0000313" key="14">
    <source>
        <dbReference type="Proteomes" id="UP001501020"/>
    </source>
</evidence>
<feature type="domain" description="CP-type G" evidence="12">
    <location>
        <begin position="112"/>
        <end position="267"/>
    </location>
</feature>
<keyword evidence="14" id="KW-1185">Reference proteome</keyword>
<comment type="function">
    <text evidence="10">One of several proteins that assist in the late maturation steps of the functional core of the 30S ribosomal subunit. Helps release RbfA from mature subunits. May play a role in the assembly of ribosomal proteins into the subunit. Circularly permuted GTPase that catalyzes slow GTP hydrolysis, GTPase activity is stimulated by the 30S ribosomal subunit.</text>
</comment>
<dbReference type="Pfam" id="PF03193">
    <property type="entry name" value="RsgA_GTPase"/>
    <property type="match status" value="1"/>
</dbReference>
<evidence type="ECO:0000313" key="13">
    <source>
        <dbReference type="EMBL" id="GAA2169071.1"/>
    </source>
</evidence>
<evidence type="ECO:0000256" key="7">
    <source>
        <dbReference type="ARBA" id="ARBA00022833"/>
    </source>
</evidence>
<protein>
    <recommendedName>
        <fullName evidence="10">Small ribosomal subunit biogenesis GTPase RsgA</fullName>
        <ecNumber evidence="10">3.6.1.-</ecNumber>
    </recommendedName>
</protein>
<dbReference type="Gene3D" id="1.10.40.50">
    <property type="entry name" value="Probable gtpase engc, domain 3"/>
    <property type="match status" value="1"/>
</dbReference>
<feature type="binding site" evidence="10">
    <location>
        <begin position="159"/>
        <end position="162"/>
    </location>
    <ligand>
        <name>GTP</name>
        <dbReference type="ChEBI" id="CHEBI:37565"/>
    </ligand>
</feature>
<proteinExistence type="inferred from homology"/>
<evidence type="ECO:0000256" key="10">
    <source>
        <dbReference type="HAMAP-Rule" id="MF_01820"/>
    </source>
</evidence>
<evidence type="ECO:0000256" key="8">
    <source>
        <dbReference type="ARBA" id="ARBA00022884"/>
    </source>
</evidence>
<keyword evidence="6 10" id="KW-0378">Hydrolase</keyword>
<keyword evidence="8 10" id="KW-0694">RNA-binding</keyword>
<keyword evidence="1 10" id="KW-0963">Cytoplasm</keyword>
<feature type="binding site" evidence="10">
    <location>
        <position position="295"/>
    </location>
    <ligand>
        <name>Zn(2+)</name>
        <dbReference type="ChEBI" id="CHEBI:29105"/>
    </ligand>
</feature>
<dbReference type="InterPro" id="IPR027417">
    <property type="entry name" value="P-loop_NTPase"/>
</dbReference>
<dbReference type="InterPro" id="IPR010914">
    <property type="entry name" value="RsgA_GTPase_dom"/>
</dbReference>
<evidence type="ECO:0000256" key="9">
    <source>
        <dbReference type="ARBA" id="ARBA00023134"/>
    </source>
</evidence>